<accession>A0ABD3QHQ4</accession>
<feature type="signal peptide" evidence="2">
    <location>
        <begin position="1"/>
        <end position="16"/>
    </location>
</feature>
<feature type="region of interest" description="Disordered" evidence="1">
    <location>
        <begin position="132"/>
        <end position="156"/>
    </location>
</feature>
<protein>
    <submittedName>
        <fullName evidence="3">Uncharacterized protein</fullName>
    </submittedName>
</protein>
<evidence type="ECO:0000256" key="2">
    <source>
        <dbReference type="SAM" id="SignalP"/>
    </source>
</evidence>
<feature type="chain" id="PRO_5044830695" evidence="2">
    <location>
        <begin position="17"/>
        <end position="206"/>
    </location>
</feature>
<comment type="caution">
    <text evidence="3">The sequence shown here is derived from an EMBL/GenBank/DDBJ whole genome shotgun (WGS) entry which is preliminary data.</text>
</comment>
<feature type="compositionally biased region" description="Gly residues" evidence="1">
    <location>
        <begin position="139"/>
        <end position="156"/>
    </location>
</feature>
<dbReference type="Proteomes" id="UP001530400">
    <property type="component" value="Unassembled WGS sequence"/>
</dbReference>
<dbReference type="EMBL" id="JALLPJ020000175">
    <property type="protein sequence ID" value="KAL3799840.1"/>
    <property type="molecule type" value="Genomic_DNA"/>
</dbReference>
<evidence type="ECO:0000256" key="1">
    <source>
        <dbReference type="SAM" id="MobiDB-lite"/>
    </source>
</evidence>
<organism evidence="3 4">
    <name type="scientific">Cyclotella atomus</name>
    <dbReference type="NCBI Taxonomy" id="382360"/>
    <lineage>
        <taxon>Eukaryota</taxon>
        <taxon>Sar</taxon>
        <taxon>Stramenopiles</taxon>
        <taxon>Ochrophyta</taxon>
        <taxon>Bacillariophyta</taxon>
        <taxon>Coscinodiscophyceae</taxon>
        <taxon>Thalassiosirophycidae</taxon>
        <taxon>Stephanodiscales</taxon>
        <taxon>Stephanodiscaceae</taxon>
        <taxon>Cyclotella</taxon>
    </lineage>
</organism>
<name>A0ABD3QHQ4_9STRA</name>
<evidence type="ECO:0000313" key="4">
    <source>
        <dbReference type="Proteomes" id="UP001530400"/>
    </source>
</evidence>
<sequence length="206" mass="21900">MKYIIGLYFLLLGTNAVRDNDDEAFRILRGQGMMGGGSGGQGMGKGMMGGGVGQGMGQVGGQMMGGEGQGMMGGGRNHTDEDKAQMCAENGIICAEVDQYFLANNCTRPERPNSNNRDLLMIVEEVHDEFFDGDRSLRGPGGRGGQGGGRGGGGRFGNMMEAEREEMKLKRLTCKCCKDHDDDGNGEETKILGILMSCLVVRSLAG</sequence>
<keyword evidence="2" id="KW-0732">Signal</keyword>
<dbReference type="AlphaFoldDB" id="A0ABD3QHQ4"/>
<gene>
    <name evidence="3" type="ORF">ACHAWO_009961</name>
</gene>
<proteinExistence type="predicted"/>
<keyword evidence="4" id="KW-1185">Reference proteome</keyword>
<evidence type="ECO:0000313" key="3">
    <source>
        <dbReference type="EMBL" id="KAL3799840.1"/>
    </source>
</evidence>
<reference evidence="3 4" key="1">
    <citation type="submission" date="2024-10" db="EMBL/GenBank/DDBJ databases">
        <title>Updated reference genomes for cyclostephanoid diatoms.</title>
        <authorList>
            <person name="Roberts W.R."/>
            <person name="Alverson A.J."/>
        </authorList>
    </citation>
    <scope>NUCLEOTIDE SEQUENCE [LARGE SCALE GENOMIC DNA]</scope>
    <source>
        <strain evidence="3 4">AJA010-31</strain>
    </source>
</reference>